<organism evidence="3 4">
    <name type="scientific">Photobacterium angustum</name>
    <dbReference type="NCBI Taxonomy" id="661"/>
    <lineage>
        <taxon>Bacteria</taxon>
        <taxon>Pseudomonadati</taxon>
        <taxon>Pseudomonadota</taxon>
        <taxon>Gammaproteobacteria</taxon>
        <taxon>Vibrionales</taxon>
        <taxon>Vibrionaceae</taxon>
        <taxon>Photobacterium</taxon>
    </lineage>
</organism>
<protein>
    <submittedName>
        <fullName evidence="3">Uncharacterized protein</fullName>
    </submittedName>
</protein>
<sequence length="68" mass="7688">MKFYLLLILSLFSSSSVWAHAGHQTENSTHHLLQSALFHPTQWLDLLSLSICFALFTVIVLVAVYAKK</sequence>
<gene>
    <name evidence="3" type="ORF">BTO08_02725</name>
</gene>
<evidence type="ECO:0000256" key="2">
    <source>
        <dbReference type="SAM" id="SignalP"/>
    </source>
</evidence>
<name>A0A2S7VXB6_PHOAN</name>
<keyword evidence="1" id="KW-0472">Membrane</keyword>
<dbReference type="OrthoDB" id="9994609at2"/>
<evidence type="ECO:0000313" key="3">
    <source>
        <dbReference type="EMBL" id="PQJ66413.1"/>
    </source>
</evidence>
<evidence type="ECO:0000313" key="4">
    <source>
        <dbReference type="Proteomes" id="UP000238730"/>
    </source>
</evidence>
<dbReference type="EMBL" id="MSCJ01000001">
    <property type="protein sequence ID" value="PQJ66413.1"/>
    <property type="molecule type" value="Genomic_DNA"/>
</dbReference>
<feature type="signal peptide" evidence="2">
    <location>
        <begin position="1"/>
        <end position="19"/>
    </location>
</feature>
<feature type="chain" id="PRO_5015411407" evidence="2">
    <location>
        <begin position="20"/>
        <end position="68"/>
    </location>
</feature>
<keyword evidence="2" id="KW-0732">Signal</keyword>
<dbReference type="Proteomes" id="UP000238730">
    <property type="component" value="Unassembled WGS sequence"/>
</dbReference>
<dbReference type="RefSeq" id="WP_105059796.1">
    <property type="nucleotide sequence ID" value="NZ_MSCJ01000001.1"/>
</dbReference>
<feature type="transmembrane region" description="Helical" evidence="1">
    <location>
        <begin position="43"/>
        <end position="66"/>
    </location>
</feature>
<evidence type="ECO:0000256" key="1">
    <source>
        <dbReference type="SAM" id="Phobius"/>
    </source>
</evidence>
<keyword evidence="1" id="KW-0812">Transmembrane</keyword>
<proteinExistence type="predicted"/>
<keyword evidence="1" id="KW-1133">Transmembrane helix</keyword>
<accession>A0A2S7VXB6</accession>
<comment type="caution">
    <text evidence="3">The sequence shown here is derived from an EMBL/GenBank/DDBJ whole genome shotgun (WGS) entry which is preliminary data.</text>
</comment>
<dbReference type="AlphaFoldDB" id="A0A2S7VXB6"/>
<reference evidence="3 4" key="1">
    <citation type="submission" date="2016-12" db="EMBL/GenBank/DDBJ databases">
        <title>Diversity of luminous bacteria.</title>
        <authorList>
            <person name="Yoshizawa S."/>
            <person name="Kogure K."/>
        </authorList>
    </citation>
    <scope>NUCLEOTIDE SEQUENCE [LARGE SCALE GENOMIC DNA]</scope>
    <source>
        <strain evidence="3 4">LC1-200</strain>
    </source>
</reference>